<name>A0ACC1AZX0_9ROSI</name>
<dbReference type="Proteomes" id="UP001164250">
    <property type="component" value="Chromosome 7"/>
</dbReference>
<evidence type="ECO:0000313" key="2">
    <source>
        <dbReference type="Proteomes" id="UP001164250"/>
    </source>
</evidence>
<organism evidence="1 2">
    <name type="scientific">Pistacia atlantica</name>
    <dbReference type="NCBI Taxonomy" id="434234"/>
    <lineage>
        <taxon>Eukaryota</taxon>
        <taxon>Viridiplantae</taxon>
        <taxon>Streptophyta</taxon>
        <taxon>Embryophyta</taxon>
        <taxon>Tracheophyta</taxon>
        <taxon>Spermatophyta</taxon>
        <taxon>Magnoliopsida</taxon>
        <taxon>eudicotyledons</taxon>
        <taxon>Gunneridae</taxon>
        <taxon>Pentapetalae</taxon>
        <taxon>rosids</taxon>
        <taxon>malvids</taxon>
        <taxon>Sapindales</taxon>
        <taxon>Anacardiaceae</taxon>
        <taxon>Pistacia</taxon>
    </lineage>
</organism>
<evidence type="ECO:0000313" key="1">
    <source>
        <dbReference type="EMBL" id="KAJ0092204.1"/>
    </source>
</evidence>
<reference evidence="2" key="1">
    <citation type="journal article" date="2023" name="G3 (Bethesda)">
        <title>Genome assembly and association tests identify interacting loci associated with vigor, precocity, and sex in interspecific pistachio rootstocks.</title>
        <authorList>
            <person name="Palmer W."/>
            <person name="Jacygrad E."/>
            <person name="Sagayaradj S."/>
            <person name="Cavanaugh K."/>
            <person name="Han R."/>
            <person name="Bertier L."/>
            <person name="Beede B."/>
            <person name="Kafkas S."/>
            <person name="Golino D."/>
            <person name="Preece J."/>
            <person name="Michelmore R."/>
        </authorList>
    </citation>
    <scope>NUCLEOTIDE SEQUENCE [LARGE SCALE GENOMIC DNA]</scope>
</reference>
<comment type="caution">
    <text evidence="1">The sequence shown here is derived from an EMBL/GenBank/DDBJ whole genome shotgun (WGS) entry which is preliminary data.</text>
</comment>
<sequence>MLPLVTTMQQVWHHDKKGLTGNTDAERPLLNGLLAQNHTLS</sequence>
<proteinExistence type="predicted"/>
<accession>A0ACC1AZX0</accession>
<protein>
    <submittedName>
        <fullName evidence="1">Uncharacterized protein</fullName>
    </submittedName>
</protein>
<dbReference type="EMBL" id="CM047903">
    <property type="protein sequence ID" value="KAJ0092204.1"/>
    <property type="molecule type" value="Genomic_DNA"/>
</dbReference>
<gene>
    <name evidence="1" type="ORF">Patl1_25400</name>
</gene>
<keyword evidence="2" id="KW-1185">Reference proteome</keyword>